<organism evidence="2 3">
    <name type="scientific">Ciceribacter lividus</name>
    <dbReference type="NCBI Taxonomy" id="1197950"/>
    <lineage>
        <taxon>Bacteria</taxon>
        <taxon>Pseudomonadati</taxon>
        <taxon>Pseudomonadota</taxon>
        <taxon>Alphaproteobacteria</taxon>
        <taxon>Hyphomicrobiales</taxon>
        <taxon>Rhizobiaceae</taxon>
        <taxon>Ciceribacter</taxon>
    </lineage>
</organism>
<evidence type="ECO:0000313" key="2">
    <source>
        <dbReference type="EMBL" id="RCW28505.1"/>
    </source>
</evidence>
<proteinExistence type="predicted"/>
<accession>A0A6I7HUK6</accession>
<feature type="region of interest" description="Disordered" evidence="1">
    <location>
        <begin position="290"/>
        <end position="318"/>
    </location>
</feature>
<reference evidence="2 3" key="1">
    <citation type="submission" date="2018-07" db="EMBL/GenBank/DDBJ databases">
        <title>Genomic Encyclopedia of Type Strains, Phase IV (KMG-IV): sequencing the most valuable type-strain genomes for metagenomic binning, comparative biology and taxonomic classification.</title>
        <authorList>
            <person name="Goeker M."/>
        </authorList>
    </citation>
    <scope>NUCLEOTIDE SEQUENCE [LARGE SCALE GENOMIC DNA]</scope>
    <source>
        <strain evidence="2 3">DSM 25528</strain>
    </source>
</reference>
<comment type="caution">
    <text evidence="2">The sequence shown here is derived from an EMBL/GenBank/DDBJ whole genome shotgun (WGS) entry which is preliminary data.</text>
</comment>
<gene>
    <name evidence="2" type="ORF">DFR48_101519</name>
</gene>
<dbReference type="RefSeq" id="WP_245415493.1">
    <property type="nucleotide sequence ID" value="NZ_QPIX01000001.1"/>
</dbReference>
<keyword evidence="3" id="KW-1185">Reference proteome</keyword>
<name>A0A6I7HUK6_9HYPH</name>
<dbReference type="AlphaFoldDB" id="A0A6I7HUK6"/>
<sequence>MRALTRAEIVGHPLFPAIEKQIADHLIGIHLRTPRLSRLKASHRKWLMTQSLYALNLQRTEGDPLSGLTATRFVEVVMKVGAASRNTATAYLAELVAYKFLRDVPGVPDRRVRVLEATEPSNAGMISWFTAHMACLDRLDGGDREATSIADPRIFRIAQPYAAAKLVEHPDWRDPPETIGHFLWSDLGGIVLHDLISRIGEYDPAAERTFVGPTTLAELGESYTVSSTNLKRMFKKAETDGLLGWELPRRRGSLWLSRRFTGDYFHWQSTKFAALEEAFHHAVEKLRREDESLAGGGQPPIGCDVEPTENFGAASATS</sequence>
<dbReference type="EMBL" id="QPIX01000001">
    <property type="protein sequence ID" value="RCW28505.1"/>
    <property type="molecule type" value="Genomic_DNA"/>
</dbReference>
<evidence type="ECO:0000256" key="1">
    <source>
        <dbReference type="SAM" id="MobiDB-lite"/>
    </source>
</evidence>
<dbReference type="Proteomes" id="UP000252582">
    <property type="component" value="Unassembled WGS sequence"/>
</dbReference>
<protein>
    <submittedName>
        <fullName evidence="2">Uncharacterized protein</fullName>
    </submittedName>
</protein>
<evidence type="ECO:0000313" key="3">
    <source>
        <dbReference type="Proteomes" id="UP000252582"/>
    </source>
</evidence>